<proteinExistence type="predicted"/>
<evidence type="ECO:0000313" key="4">
    <source>
        <dbReference type="Proteomes" id="UP000751190"/>
    </source>
</evidence>
<keyword evidence="2" id="KW-0472">Membrane</keyword>
<organism evidence="3 4">
    <name type="scientific">Diacronema lutheri</name>
    <name type="common">Unicellular marine alga</name>
    <name type="synonym">Monochrysis lutheri</name>
    <dbReference type="NCBI Taxonomy" id="2081491"/>
    <lineage>
        <taxon>Eukaryota</taxon>
        <taxon>Haptista</taxon>
        <taxon>Haptophyta</taxon>
        <taxon>Pavlovophyceae</taxon>
        <taxon>Pavlovales</taxon>
        <taxon>Pavlovaceae</taxon>
        <taxon>Diacronema</taxon>
    </lineage>
</organism>
<dbReference type="AlphaFoldDB" id="A0A8J5XII5"/>
<keyword evidence="4" id="KW-1185">Reference proteome</keyword>
<keyword evidence="2" id="KW-1133">Transmembrane helix</keyword>
<name>A0A8J5XII5_DIALT</name>
<feature type="transmembrane region" description="Helical" evidence="2">
    <location>
        <begin position="106"/>
        <end position="129"/>
    </location>
</feature>
<keyword evidence="2" id="KW-0812">Transmembrane</keyword>
<dbReference type="OrthoDB" id="10600316at2759"/>
<feature type="transmembrane region" description="Helical" evidence="2">
    <location>
        <begin position="20"/>
        <end position="40"/>
    </location>
</feature>
<evidence type="ECO:0000256" key="2">
    <source>
        <dbReference type="SAM" id="Phobius"/>
    </source>
</evidence>
<feature type="transmembrane region" description="Helical" evidence="2">
    <location>
        <begin position="77"/>
        <end position="94"/>
    </location>
</feature>
<gene>
    <name evidence="3" type="ORF">KFE25_000073</name>
</gene>
<feature type="transmembrane region" description="Helical" evidence="2">
    <location>
        <begin position="46"/>
        <end position="65"/>
    </location>
</feature>
<dbReference type="Proteomes" id="UP000751190">
    <property type="component" value="Unassembled WGS sequence"/>
</dbReference>
<feature type="region of interest" description="Disordered" evidence="1">
    <location>
        <begin position="174"/>
        <end position="215"/>
    </location>
</feature>
<comment type="caution">
    <text evidence="3">The sequence shown here is derived from an EMBL/GenBank/DDBJ whole genome shotgun (WGS) entry which is preliminary data.</text>
</comment>
<accession>A0A8J5XII5</accession>
<dbReference type="EMBL" id="JAGTXO010000014">
    <property type="protein sequence ID" value="KAG8463905.1"/>
    <property type="molecule type" value="Genomic_DNA"/>
</dbReference>
<reference evidence="3" key="1">
    <citation type="submission" date="2021-05" db="EMBL/GenBank/DDBJ databases">
        <title>The genome of the haptophyte Pavlova lutheri (Diacronema luteri, Pavlovales) - a model for lipid biosynthesis in eukaryotic algae.</title>
        <authorList>
            <person name="Hulatt C.J."/>
            <person name="Posewitz M.C."/>
        </authorList>
    </citation>
    <scope>NUCLEOTIDE SEQUENCE</scope>
    <source>
        <strain evidence="3">NIVA-4/92</strain>
    </source>
</reference>
<protein>
    <submittedName>
        <fullName evidence="3">Uncharacterized protein</fullName>
    </submittedName>
</protein>
<evidence type="ECO:0000256" key="1">
    <source>
        <dbReference type="SAM" id="MobiDB-lite"/>
    </source>
</evidence>
<sequence length="215" mass="22809">MAKRPGACCGYRLTTDWRLFLKKSLFVVVLSYALVPLIAFKQSIPAALFTVGLVVLHVLILVVYVYRVRIRQLDPDWRAFSARIVAIGFALWLLDLATKLEGGKDVAKLCANMLVLCAAHCFVLALLTVRVVRAAEQPLLPLSAVPAASASEPLVMHDSAELPLDHAAPATEYDMPGGDGIARADVATDAAGPSGSTAASDAPAGEPAFTSRQLG</sequence>
<evidence type="ECO:0000313" key="3">
    <source>
        <dbReference type="EMBL" id="KAG8463905.1"/>
    </source>
</evidence>